<reference evidence="1" key="1">
    <citation type="journal article" date="2014" name="Int. J. Syst. Evol. Microbiol.">
        <title>Complete genome sequence of Corynebacterium casei LMG S-19264T (=DSM 44701T), isolated from a smear-ripened cheese.</title>
        <authorList>
            <consortium name="US DOE Joint Genome Institute (JGI-PGF)"/>
            <person name="Walter F."/>
            <person name="Albersmeier A."/>
            <person name="Kalinowski J."/>
            <person name="Ruckert C."/>
        </authorList>
    </citation>
    <scope>NUCLEOTIDE SEQUENCE</scope>
    <source>
        <strain evidence="1">CGMCC 4.7201</strain>
    </source>
</reference>
<dbReference type="RefSeq" id="WP_189135120.1">
    <property type="nucleotide sequence ID" value="NZ_BMMS01000036.1"/>
</dbReference>
<dbReference type="EMBL" id="BMMS01000036">
    <property type="protein sequence ID" value="GGO98138.1"/>
    <property type="molecule type" value="Genomic_DNA"/>
</dbReference>
<gene>
    <name evidence="1" type="ORF">GCM10012280_61570</name>
</gene>
<proteinExistence type="predicted"/>
<reference evidence="1" key="2">
    <citation type="submission" date="2020-09" db="EMBL/GenBank/DDBJ databases">
        <authorList>
            <person name="Sun Q."/>
            <person name="Zhou Y."/>
        </authorList>
    </citation>
    <scope>NUCLEOTIDE SEQUENCE</scope>
    <source>
        <strain evidence="1">CGMCC 4.7201</strain>
    </source>
</reference>
<dbReference type="AlphaFoldDB" id="A0A917ZY53"/>
<organism evidence="1 2">
    <name type="scientific">Wenjunlia tyrosinilytica</name>
    <dbReference type="NCBI Taxonomy" id="1544741"/>
    <lineage>
        <taxon>Bacteria</taxon>
        <taxon>Bacillati</taxon>
        <taxon>Actinomycetota</taxon>
        <taxon>Actinomycetes</taxon>
        <taxon>Kitasatosporales</taxon>
        <taxon>Streptomycetaceae</taxon>
        <taxon>Wenjunlia</taxon>
    </lineage>
</organism>
<comment type="caution">
    <text evidence="1">The sequence shown here is derived from an EMBL/GenBank/DDBJ whole genome shotgun (WGS) entry which is preliminary data.</text>
</comment>
<keyword evidence="2" id="KW-1185">Reference proteome</keyword>
<dbReference type="Proteomes" id="UP000641932">
    <property type="component" value="Unassembled WGS sequence"/>
</dbReference>
<accession>A0A917ZY53</accession>
<evidence type="ECO:0000313" key="2">
    <source>
        <dbReference type="Proteomes" id="UP000641932"/>
    </source>
</evidence>
<sequence length="131" mass="14671">MAREIGPVDTIRLQSGIYRRGGRQMEWDKVYAEVYDWTQKSGLVFSISGTGPYRVKYDGRTVAEYRQEVVTASAVHTMPVHCPKNAGPQSIAIVFGAHDRSTGGTVAYVRIRDELMSWKGKGERCRSAKVM</sequence>
<protein>
    <submittedName>
        <fullName evidence="1">Uncharacterized protein</fullName>
    </submittedName>
</protein>
<name>A0A917ZY53_9ACTN</name>
<evidence type="ECO:0000313" key="1">
    <source>
        <dbReference type="EMBL" id="GGO98138.1"/>
    </source>
</evidence>